<protein>
    <recommendedName>
        <fullName evidence="3">DUF177 domain-containing protein</fullName>
    </recommendedName>
</protein>
<dbReference type="Pfam" id="PF02620">
    <property type="entry name" value="YceD"/>
    <property type="match status" value="1"/>
</dbReference>
<dbReference type="InterPro" id="IPR003772">
    <property type="entry name" value="YceD"/>
</dbReference>
<dbReference type="EMBL" id="MELI01000095">
    <property type="protein sequence ID" value="OFW32448.1"/>
    <property type="molecule type" value="Genomic_DNA"/>
</dbReference>
<dbReference type="PANTHER" id="PTHR34374">
    <property type="entry name" value="LARGE RIBOSOMAL RNA SUBUNIT ACCUMULATION PROTEIN YCED HOMOLOG 1, CHLOROPLASTIC"/>
    <property type="match status" value="1"/>
</dbReference>
<evidence type="ECO:0000313" key="2">
    <source>
        <dbReference type="Proteomes" id="UP000178086"/>
    </source>
</evidence>
<reference evidence="1 2" key="1">
    <citation type="journal article" date="2016" name="Nat. Commun.">
        <title>Thousands of microbial genomes shed light on interconnected biogeochemical processes in an aquifer system.</title>
        <authorList>
            <person name="Anantharaman K."/>
            <person name="Brown C.T."/>
            <person name="Hug L.A."/>
            <person name="Sharon I."/>
            <person name="Castelle C.J."/>
            <person name="Probst A.J."/>
            <person name="Thomas B.C."/>
            <person name="Singh A."/>
            <person name="Wilkins M.J."/>
            <person name="Karaoz U."/>
            <person name="Brodie E.L."/>
            <person name="Williams K.H."/>
            <person name="Hubbard S.S."/>
            <person name="Banfield J.F."/>
        </authorList>
    </citation>
    <scope>NUCLEOTIDE SEQUENCE [LARGE SCALE GENOMIC DNA]</scope>
</reference>
<gene>
    <name evidence="1" type="ORF">A2074_03655</name>
</gene>
<proteinExistence type="predicted"/>
<name>A0A1F2UHF9_9ACTN</name>
<dbReference type="AlphaFoldDB" id="A0A1F2UHF9"/>
<organism evidence="1 2">
    <name type="scientific">Candidatus Aquicultor primus</name>
    <dbReference type="NCBI Taxonomy" id="1797195"/>
    <lineage>
        <taxon>Bacteria</taxon>
        <taxon>Bacillati</taxon>
        <taxon>Actinomycetota</taxon>
        <taxon>Candidatus Aquicultoria</taxon>
        <taxon>Candidatus Aquicultorales</taxon>
        <taxon>Candidatus Aquicultoraceae</taxon>
        <taxon>Candidatus Aquicultor</taxon>
    </lineage>
</organism>
<dbReference type="PANTHER" id="PTHR34374:SF1">
    <property type="entry name" value="LARGE RIBOSOMAL RNA SUBUNIT ACCUMULATION PROTEIN YCED HOMOLOG 1, CHLOROPLASTIC"/>
    <property type="match status" value="1"/>
</dbReference>
<comment type="caution">
    <text evidence="1">The sequence shown here is derived from an EMBL/GenBank/DDBJ whole genome shotgun (WGS) entry which is preliminary data.</text>
</comment>
<evidence type="ECO:0000313" key="1">
    <source>
        <dbReference type="EMBL" id="OFW32448.1"/>
    </source>
</evidence>
<dbReference type="Proteomes" id="UP000178086">
    <property type="component" value="Unassembled WGS sequence"/>
</dbReference>
<evidence type="ECO:0008006" key="3">
    <source>
        <dbReference type="Google" id="ProtNLM"/>
    </source>
</evidence>
<sequence>MNKVIIDAKDILGDVGLEQSYRFEQEFNPIVSETTKYAFSKPVLFDIKLENTGRGVRVTGKVSSEMILECSRCLGEFSFPVEWDADEIFAAEKMPDEETYVMDDTFVDLGPPAEEAFVLAVPMKPLCDDACAGICPVCGELVDEKHEVHDEEKVDARMEVLRKLLKGEEDEDAGKAEG</sequence>
<accession>A0A1F2UHF9</accession>